<protein>
    <submittedName>
        <fullName evidence="8">P-loop containing nucleoside triphosphate hydrolase protein</fullName>
    </submittedName>
</protein>
<dbReference type="CDD" id="cd06008">
    <property type="entry name" value="NF-X1-zinc-finger"/>
    <property type="match status" value="1"/>
</dbReference>
<dbReference type="Pfam" id="PF13087">
    <property type="entry name" value="AAA_12"/>
    <property type="match status" value="1"/>
</dbReference>
<dbReference type="InterPro" id="IPR027417">
    <property type="entry name" value="P-loop_NTPase"/>
</dbReference>
<keyword evidence="8" id="KW-0378">Hydrolase</keyword>
<keyword evidence="5" id="KW-0175">Coiled coil</keyword>
<feature type="domain" description="AAA+ ATPase" evidence="7">
    <location>
        <begin position="1325"/>
        <end position="1460"/>
    </location>
</feature>
<dbReference type="Pfam" id="PF00004">
    <property type="entry name" value="AAA"/>
    <property type="match status" value="3"/>
</dbReference>
<dbReference type="Gene3D" id="3.40.50.300">
    <property type="entry name" value="P-loop containing nucleotide triphosphate hydrolases"/>
    <property type="match status" value="5"/>
</dbReference>
<reference evidence="9" key="1">
    <citation type="submission" date="2017-12" db="EMBL/GenBank/DDBJ databases">
        <authorList>
            <consortium name="DOE Joint Genome Institute"/>
            <person name="Mondo S.J."/>
            <person name="Kjaerbolling I."/>
            <person name="Vesth T.C."/>
            <person name="Frisvad J.C."/>
            <person name="Nybo J.L."/>
            <person name="Theobald S."/>
            <person name="Kuo A."/>
            <person name="Bowyer P."/>
            <person name="Matsuda Y."/>
            <person name="Lyhne E.K."/>
            <person name="Kogle M.E."/>
            <person name="Clum A."/>
            <person name="Lipzen A."/>
            <person name="Salamov A."/>
            <person name="Ngan C.Y."/>
            <person name="Daum C."/>
            <person name="Chiniquy J."/>
            <person name="Barry K."/>
            <person name="LaButti K."/>
            <person name="Haridas S."/>
            <person name="Simmons B.A."/>
            <person name="Magnuson J.K."/>
            <person name="Mortensen U.H."/>
            <person name="Larsen T.O."/>
            <person name="Grigoriev I.V."/>
            <person name="Baker S.E."/>
            <person name="Andersen M.R."/>
            <person name="Nordberg H.P."/>
            <person name="Cantor M.N."/>
            <person name="Hua S.X."/>
        </authorList>
    </citation>
    <scope>NUCLEOTIDE SEQUENCE [LARGE SCALE GENOMIC DNA]</scope>
    <source>
        <strain evidence="9">IBT 19404</strain>
    </source>
</reference>
<feature type="region of interest" description="Disordered" evidence="6">
    <location>
        <begin position="1204"/>
        <end position="1275"/>
    </location>
</feature>
<keyword evidence="2" id="KW-0547">Nucleotide-binding</keyword>
<dbReference type="GO" id="GO:0004386">
    <property type="term" value="F:helicase activity"/>
    <property type="evidence" value="ECO:0007669"/>
    <property type="project" value="InterPro"/>
</dbReference>
<dbReference type="Pfam" id="PF17866">
    <property type="entry name" value="AAA_lid_6"/>
    <property type="match status" value="2"/>
</dbReference>
<feature type="compositionally biased region" description="Polar residues" evidence="6">
    <location>
        <begin position="1212"/>
        <end position="1236"/>
    </location>
</feature>
<dbReference type="GO" id="GO:0005524">
    <property type="term" value="F:ATP binding"/>
    <property type="evidence" value="ECO:0007669"/>
    <property type="project" value="UniProtKB-KW"/>
</dbReference>
<keyword evidence="3" id="KW-0347">Helicase</keyword>
<feature type="domain" description="AAA+ ATPase" evidence="7">
    <location>
        <begin position="1603"/>
        <end position="1797"/>
    </location>
</feature>
<proteinExistence type="inferred from homology"/>
<dbReference type="InterPro" id="IPR041627">
    <property type="entry name" value="AAA_lid_6"/>
</dbReference>
<dbReference type="InterPro" id="IPR041677">
    <property type="entry name" value="DNA2/NAM7_AAA_11"/>
</dbReference>
<feature type="region of interest" description="Disordered" evidence="6">
    <location>
        <begin position="2140"/>
        <end position="2198"/>
    </location>
</feature>
<dbReference type="CDD" id="cd22265">
    <property type="entry name" value="UDM1_RNF168"/>
    <property type="match status" value="1"/>
</dbReference>
<feature type="region of interest" description="Disordered" evidence="6">
    <location>
        <begin position="2236"/>
        <end position="2255"/>
    </location>
</feature>
<dbReference type="CDD" id="cd00009">
    <property type="entry name" value="AAA"/>
    <property type="match status" value="3"/>
</dbReference>
<evidence type="ECO:0000256" key="2">
    <source>
        <dbReference type="ARBA" id="ARBA00022741"/>
    </source>
</evidence>
<feature type="coiled-coil region" evidence="5">
    <location>
        <begin position="1143"/>
        <end position="1183"/>
    </location>
</feature>
<dbReference type="EMBL" id="KZ559581">
    <property type="protein sequence ID" value="PLN78187.1"/>
    <property type="molecule type" value="Genomic_DNA"/>
</dbReference>
<dbReference type="InterPro" id="IPR003593">
    <property type="entry name" value="AAA+_ATPase"/>
</dbReference>
<evidence type="ECO:0000256" key="6">
    <source>
        <dbReference type="SAM" id="MobiDB-lite"/>
    </source>
</evidence>
<feature type="coiled-coil region" evidence="5">
    <location>
        <begin position="1856"/>
        <end position="1883"/>
    </location>
</feature>
<evidence type="ECO:0000256" key="5">
    <source>
        <dbReference type="SAM" id="Coils"/>
    </source>
</evidence>
<dbReference type="GO" id="GO:0016887">
    <property type="term" value="F:ATP hydrolysis activity"/>
    <property type="evidence" value="ECO:0007669"/>
    <property type="project" value="InterPro"/>
</dbReference>
<dbReference type="PANTHER" id="PTHR43392">
    <property type="entry name" value="AAA-TYPE ATPASE FAMILY PROTEIN / ANKYRIN REPEAT FAMILY PROTEIN"/>
    <property type="match status" value="1"/>
</dbReference>
<feature type="domain" description="AAA+ ATPase" evidence="7">
    <location>
        <begin position="1884"/>
        <end position="2021"/>
    </location>
</feature>
<dbReference type="SUPFAM" id="SSF52540">
    <property type="entry name" value="P-loop containing nucleoside triphosphate hydrolases"/>
    <property type="match status" value="4"/>
</dbReference>
<feature type="compositionally biased region" description="Basic and acidic residues" evidence="6">
    <location>
        <begin position="2169"/>
        <end position="2179"/>
    </location>
</feature>
<feature type="domain" description="AAA+ ATPase" evidence="7">
    <location>
        <begin position="483"/>
        <end position="903"/>
    </location>
</feature>
<dbReference type="Gene3D" id="1.10.8.60">
    <property type="match status" value="2"/>
</dbReference>
<evidence type="ECO:0000256" key="4">
    <source>
        <dbReference type="ARBA" id="ARBA00022840"/>
    </source>
</evidence>
<dbReference type="FunFam" id="1.10.8.60:FF:000160">
    <property type="entry name" value="WGS project CABT00000000 data, contig 2.55"/>
    <property type="match status" value="1"/>
</dbReference>
<evidence type="ECO:0000313" key="9">
    <source>
        <dbReference type="Proteomes" id="UP000235023"/>
    </source>
</evidence>
<feature type="compositionally biased region" description="Polar residues" evidence="6">
    <location>
        <begin position="2148"/>
        <end position="2167"/>
    </location>
</feature>
<dbReference type="OrthoDB" id="2423195at2759"/>
<keyword evidence="9" id="KW-1185">Reference proteome</keyword>
<keyword evidence="4" id="KW-0067">ATP-binding</keyword>
<evidence type="ECO:0000256" key="3">
    <source>
        <dbReference type="ARBA" id="ARBA00022806"/>
    </source>
</evidence>
<dbReference type="PANTHER" id="PTHR43392:SF2">
    <property type="entry name" value="AAA-TYPE ATPASE FAMILY PROTEIN _ ANKYRIN REPEAT FAMILY PROTEIN"/>
    <property type="match status" value="1"/>
</dbReference>
<sequence length="2329" mass="260031">MPPLDARSERLVQFYRAVLDGKREIRSVNDFKRFLEGLFHHDDPSKTIERLVASPKALDALRYGLRLDITPSFINQYTAKFVRYLDDPKVKLLCNGQYLEQILIVIAETRTVWLAFLDALSQRKLDQDGILALAWLTTELLSLPRSSGVDVMDDAQSIVDDQEIHMSSSSELRNLAHKIRYLLQMKSSATTTAQPEGSSAAGGRHDNDFPDFRRTAILPTADEFACAERPFYRRAEEILELVGDQRVAGHLDNQFRLMREDMLSELRESVQIAQGKKKGRRPTRRLGNLALDSASCRDTGKRHLKPCAVGVTWRTGEEKIRGMTSKDRKAHLQKNPQTLRHNAFGCLLRADEIVAFATIERDIESLALETPVLKLRVSGQDALKKCLLYLKMYNDVEFFLVDASVFAYEPILKRLQDMAILPLKEELFLYEDGNPVGRSGLVPDNFVSRLEGEVNSDISGPLGIDKPVRIDWSQFQSLITGLTQSVSLIQGPPGTGKSFIGALLAKAFHDQTKEKILVMCYTNHALDQFLEDLLDIGIKHSSIVRIGPKSTPRTQPLLLNEQSANFKRSNATWNKIKTTENDARELESDLITSCARYKEVGVNAVSILEYLEFEDEEFFEALSVPEDADGMTIAGKNGQAIKKDHLYRQWLNGQGPGFFKNLIPSSCRAVWQLDLPARQEKNSMWIRALLEEKASTLGAHASQFNRSQKMLDTLWRDKTRHILENKRIIGCTTTKAAMFFDEIRQAAPGIILLEEAGEILESHVLAAMNESTKQLVMIGDHLQLRPKVNSYALTREKGEGYELNVSLFERLIHAGYPHTRLQKQHRMCPEISTLVRGLMYSDLEDGEKTRDRPPPRGLQDRVIFIQHEQPEVNRNDVSEKKDEGSTQSKSNRFEASLVLKIVKYLGQQGYGTDRVVVLTPYLGQLHLLKGELSKQNDPVLNDLDSHDLVRAGLISQTSANQGKRPIKLSTIDNYQGEESDIVIASLTRSNKQGDIGFMAAPERINVLLSRARDVLIMIGNSGTFLSSRQGKKCWKLLLDQLKTNGHIYDGLPVRCEQHPQTTAVLKNTKDFDRECPDGGCSKPCGAKLNCGIHDCPSKCHQLSDHSKMDCPTMVEWNCSRGHSRTAPCSKTSSACGRCLNEDKEQQRRRQRDLQLDADRQRKQNEYAEQLAEAQSEIAHLKRTQRDAWEDAERQNVLRQHQQEIENLKSGKTRNVPQQLISPTRTTNQVTVTNAGAQFTPPATPESTPDQPGIDKQEDSSEPPEPETSSPSENDWDYQKHFMNARSEEIDKLMGMIGLESVKEKFLAIKAKVDIAVSQNVKLDRERFGTVLLGNPGTGKTTVARLYAKFLASMGVLPGTEFVETTGSRLANDGVSGCKKILDKILEDGGGAMFIDEAYQLTQSSFGGTQVLDFLLAEVENLTGKMVFILAGYQRPMEKFFAHNVGLPSRFPHELKFHDYDDSELLRILERGIQSRWSQQMKVEGGLGGLYCRIVSRRVGRGRGTEGFGNARAIENVISKIADRQADRLKKARRGSKSLVDNLLLTREDLIGQEPAQALEGSKAWKKLKAMIGLEAVKESINALLGTIGWNYKRELSEKHPIEYSLNKVFLGSPGTGKTTVAKLYGQILVDLGLLSNGEVVIKNPSDLIGSALGESEKNTKGILSSTAGKVLVIDEAYGLFAGGTSTEGTSQSDPYRAAVVDTIVAEVQSTPGEDRCVLLLGYKDQMHQMFQNVNPGLSRRFPMDQAFVFEDFTKEQMDSILTLKLKGLDLGITERGRAVALEMIERARNRLNFGNAGEIDILLNSAKMRLQKRISSLLGADYEPASVFDAPDFDEDYDRADRGANVADMFEGVVGAEDIISKLEAYQQLVKRLRALNMEVGEEVPYNFLFRGPPGTGKTSTARKMGQVYFDMGLLASTEVVEASATDLVGQYVGQTGPKTHKMLENALGKVLFIDEAYRLAEGAFAKEAMDELVDCITKPMFFHKLIIVLAGYDNEINDLMSINPGLTSRFPESIQFHPLSPKHCIQLLTTLLSKRQKSVSGKGNGDVGFDLGPLERSQETFITTATQHFETLSHTAGWANARDVETIAKSIFRKALQTSGGTALVVTESHVLEALSDMVNDRASREKPLSKRLSLCQDDTETAQPAPLSQISHRPKVNTSTVQSPSPEKIEAPEEHGEATQPQSTEAEPRDPGVSDETWYQLQQAKAAAVALAQEDAKQQEAEAKEREVLREMKEQVIAPPTAPDDEAKRRHEQARLQRLAQLREQEELLEKLAKEKAAREERQRQEEKAQRKLREMGICPAGYRWVKIDSGYRCSAGGHVVSDAQLA</sequence>
<organism evidence="8 9">
    <name type="scientific">Aspergillus taichungensis</name>
    <dbReference type="NCBI Taxonomy" id="482145"/>
    <lineage>
        <taxon>Eukaryota</taxon>
        <taxon>Fungi</taxon>
        <taxon>Dikarya</taxon>
        <taxon>Ascomycota</taxon>
        <taxon>Pezizomycotina</taxon>
        <taxon>Eurotiomycetes</taxon>
        <taxon>Eurotiomycetidae</taxon>
        <taxon>Eurotiales</taxon>
        <taxon>Aspergillaceae</taxon>
        <taxon>Aspergillus</taxon>
        <taxon>Aspergillus subgen. Circumdati</taxon>
    </lineage>
</organism>
<dbReference type="Pfam" id="PF13086">
    <property type="entry name" value="AAA_11"/>
    <property type="match status" value="1"/>
</dbReference>
<evidence type="ECO:0000259" key="7">
    <source>
        <dbReference type="SMART" id="SM00382"/>
    </source>
</evidence>
<dbReference type="InterPro" id="IPR050773">
    <property type="entry name" value="CbxX/CfxQ_RuBisCO_ESX"/>
</dbReference>
<dbReference type="CDD" id="cd17936">
    <property type="entry name" value="EEXXEc_NFX1"/>
    <property type="match status" value="1"/>
</dbReference>
<gene>
    <name evidence="8" type="ORF">BDW42DRAFT_202283</name>
</gene>
<feature type="compositionally biased region" description="Basic and acidic residues" evidence="6">
    <location>
        <begin position="869"/>
        <end position="884"/>
    </location>
</feature>
<dbReference type="FunFam" id="3.40.50.300:FF:001660">
    <property type="entry name" value="NF-X1 finger and helicase protein, putative"/>
    <property type="match status" value="1"/>
</dbReference>
<dbReference type="FunFam" id="3.40.50.300:FF:000216">
    <property type="entry name" value="Type VII secretion ATPase EccA"/>
    <property type="match status" value="3"/>
</dbReference>
<dbReference type="InterPro" id="IPR003959">
    <property type="entry name" value="ATPase_AAA_core"/>
</dbReference>
<dbReference type="InterPro" id="IPR041679">
    <property type="entry name" value="DNA2/NAM7-like_C"/>
</dbReference>
<evidence type="ECO:0000256" key="1">
    <source>
        <dbReference type="ARBA" id="ARBA00010378"/>
    </source>
</evidence>
<feature type="coiled-coil region" evidence="5">
    <location>
        <begin position="2261"/>
        <end position="2297"/>
    </location>
</feature>
<dbReference type="CDD" id="cd18808">
    <property type="entry name" value="SF1_C_Upf1"/>
    <property type="match status" value="1"/>
</dbReference>
<dbReference type="InterPro" id="IPR047187">
    <property type="entry name" value="SF1_C_Upf1"/>
</dbReference>
<dbReference type="PRINTS" id="PR00819">
    <property type="entry name" value="CBXCFQXSUPER"/>
</dbReference>
<dbReference type="SMART" id="SM00382">
    <property type="entry name" value="AAA"/>
    <property type="match status" value="4"/>
</dbReference>
<dbReference type="Proteomes" id="UP000235023">
    <property type="component" value="Unassembled WGS sequence"/>
</dbReference>
<feature type="region of interest" description="Disordered" evidence="6">
    <location>
        <begin position="869"/>
        <end position="889"/>
    </location>
</feature>
<comment type="similarity">
    <text evidence="1">Belongs to the CbxX/CfxQ family.</text>
</comment>
<evidence type="ECO:0000313" key="8">
    <source>
        <dbReference type="EMBL" id="PLN78187.1"/>
    </source>
</evidence>
<name>A0A2J5HMC6_9EURO</name>
<accession>A0A2J5HMC6</accession>
<dbReference type="InterPro" id="IPR000641">
    <property type="entry name" value="CbxX/CfxQ"/>
</dbReference>